<dbReference type="AlphaFoldDB" id="A0A834WR45"/>
<evidence type="ECO:0000313" key="1">
    <source>
        <dbReference type="EMBL" id="KAF7830868.1"/>
    </source>
</evidence>
<dbReference type="Proteomes" id="UP000634136">
    <property type="component" value="Unassembled WGS sequence"/>
</dbReference>
<sequence>MEMKPSISAAYKLPSRFKCYTGQTKLFSNSPAFHLHLHLHPIQAQNQKCLDQVVESKTVCNPFAANLAAASSGVSKANLLLHLRAHLTIEFNPRAHISAQSKAASIITMFVSKLASLARRAISTTTSEATLVPISHTASEFLLYPFDICKII</sequence>
<dbReference type="OrthoDB" id="1748047at2759"/>
<reference evidence="1" key="1">
    <citation type="submission" date="2020-09" db="EMBL/GenBank/DDBJ databases">
        <title>Genome-Enabled Discovery of Anthraquinone Biosynthesis in Senna tora.</title>
        <authorList>
            <person name="Kang S.-H."/>
            <person name="Pandey R.P."/>
            <person name="Lee C.-M."/>
            <person name="Sim J.-S."/>
            <person name="Jeong J.-T."/>
            <person name="Choi B.-S."/>
            <person name="Jung M."/>
            <person name="Ginzburg D."/>
            <person name="Zhao K."/>
            <person name="Won S.Y."/>
            <person name="Oh T.-J."/>
            <person name="Yu Y."/>
            <person name="Kim N.-H."/>
            <person name="Lee O.R."/>
            <person name="Lee T.-H."/>
            <person name="Bashyal P."/>
            <person name="Kim T.-S."/>
            <person name="Lee W.-H."/>
            <person name="Kawkins C."/>
            <person name="Kim C.-K."/>
            <person name="Kim J.S."/>
            <person name="Ahn B.O."/>
            <person name="Rhee S.Y."/>
            <person name="Sohng J.K."/>
        </authorList>
    </citation>
    <scope>NUCLEOTIDE SEQUENCE</scope>
    <source>
        <tissue evidence="1">Leaf</tissue>
    </source>
</reference>
<proteinExistence type="predicted"/>
<protein>
    <submittedName>
        <fullName evidence="1">Uncharacterized protein</fullName>
    </submittedName>
</protein>
<comment type="caution">
    <text evidence="1">The sequence shown here is derived from an EMBL/GenBank/DDBJ whole genome shotgun (WGS) entry which is preliminary data.</text>
</comment>
<evidence type="ECO:0000313" key="2">
    <source>
        <dbReference type="Proteomes" id="UP000634136"/>
    </source>
</evidence>
<keyword evidence="2" id="KW-1185">Reference proteome</keyword>
<accession>A0A834WR45</accession>
<dbReference type="EMBL" id="JAAIUW010000005">
    <property type="protein sequence ID" value="KAF7830868.1"/>
    <property type="molecule type" value="Genomic_DNA"/>
</dbReference>
<organism evidence="1 2">
    <name type="scientific">Senna tora</name>
    <dbReference type="NCBI Taxonomy" id="362788"/>
    <lineage>
        <taxon>Eukaryota</taxon>
        <taxon>Viridiplantae</taxon>
        <taxon>Streptophyta</taxon>
        <taxon>Embryophyta</taxon>
        <taxon>Tracheophyta</taxon>
        <taxon>Spermatophyta</taxon>
        <taxon>Magnoliopsida</taxon>
        <taxon>eudicotyledons</taxon>
        <taxon>Gunneridae</taxon>
        <taxon>Pentapetalae</taxon>
        <taxon>rosids</taxon>
        <taxon>fabids</taxon>
        <taxon>Fabales</taxon>
        <taxon>Fabaceae</taxon>
        <taxon>Caesalpinioideae</taxon>
        <taxon>Cassia clade</taxon>
        <taxon>Senna</taxon>
    </lineage>
</organism>
<name>A0A834WR45_9FABA</name>
<gene>
    <name evidence="1" type="ORF">G2W53_013201</name>
</gene>